<dbReference type="EMBL" id="CAJVPW010010651">
    <property type="protein sequence ID" value="CAG8617805.1"/>
    <property type="molecule type" value="Genomic_DNA"/>
</dbReference>
<protein>
    <submittedName>
        <fullName evidence="1">5776_t:CDS:1</fullName>
    </submittedName>
</protein>
<gene>
    <name evidence="1" type="ORF">SPELUC_LOCUS7752</name>
</gene>
<evidence type="ECO:0000313" key="1">
    <source>
        <dbReference type="EMBL" id="CAG8617805.1"/>
    </source>
</evidence>
<accession>A0ACA9MYK4</accession>
<organism evidence="1 2">
    <name type="scientific">Cetraspora pellucida</name>
    <dbReference type="NCBI Taxonomy" id="1433469"/>
    <lineage>
        <taxon>Eukaryota</taxon>
        <taxon>Fungi</taxon>
        <taxon>Fungi incertae sedis</taxon>
        <taxon>Mucoromycota</taxon>
        <taxon>Glomeromycotina</taxon>
        <taxon>Glomeromycetes</taxon>
        <taxon>Diversisporales</taxon>
        <taxon>Gigasporaceae</taxon>
        <taxon>Cetraspora</taxon>
    </lineage>
</organism>
<evidence type="ECO:0000313" key="2">
    <source>
        <dbReference type="Proteomes" id="UP000789366"/>
    </source>
</evidence>
<reference evidence="1" key="1">
    <citation type="submission" date="2021-06" db="EMBL/GenBank/DDBJ databases">
        <authorList>
            <person name="Kallberg Y."/>
            <person name="Tangrot J."/>
            <person name="Rosling A."/>
        </authorList>
    </citation>
    <scope>NUCLEOTIDE SEQUENCE</scope>
    <source>
        <strain evidence="1">28 12/20/2015</strain>
    </source>
</reference>
<keyword evidence="2" id="KW-1185">Reference proteome</keyword>
<sequence length="132" mass="14636">PRNNFSRTQKEAPKCYNCGKKGHIARNCVNFCDLVQNSGREVYNISNGGVQLKILKCSEKSGWGKSSLITAGQTSSYKPKQKRGPSVIDTVLPYNVADDILSLPTNATVGQILQYRNQRKNLAKILKQLLLP</sequence>
<dbReference type="Proteomes" id="UP000789366">
    <property type="component" value="Unassembled WGS sequence"/>
</dbReference>
<name>A0ACA9MYK4_9GLOM</name>
<comment type="caution">
    <text evidence="1">The sequence shown here is derived from an EMBL/GenBank/DDBJ whole genome shotgun (WGS) entry which is preliminary data.</text>
</comment>
<feature type="non-terminal residue" evidence="1">
    <location>
        <position position="1"/>
    </location>
</feature>
<proteinExistence type="predicted"/>